<dbReference type="PANTHER" id="PTHR45138:SF9">
    <property type="entry name" value="DIGUANYLATE CYCLASE DGCM-RELATED"/>
    <property type="match status" value="1"/>
</dbReference>
<evidence type="ECO:0000313" key="4">
    <source>
        <dbReference type="Proteomes" id="UP000236379"/>
    </source>
</evidence>
<dbReference type="Pfam" id="PF00990">
    <property type="entry name" value="GGDEF"/>
    <property type="match status" value="1"/>
</dbReference>
<dbReference type="GO" id="GO:1902201">
    <property type="term" value="P:negative regulation of bacterial-type flagellum-dependent cell motility"/>
    <property type="evidence" value="ECO:0007669"/>
    <property type="project" value="TreeGrafter"/>
</dbReference>
<gene>
    <name evidence="3" type="ORF">CVO96_12530</name>
</gene>
<dbReference type="GO" id="GO:0043709">
    <property type="term" value="P:cell adhesion involved in single-species biofilm formation"/>
    <property type="evidence" value="ECO:0007669"/>
    <property type="project" value="TreeGrafter"/>
</dbReference>
<comment type="caution">
    <text evidence="3">The sequence shown here is derived from an EMBL/GenBank/DDBJ whole genome shotgun (WGS) entry which is preliminary data.</text>
</comment>
<feature type="transmembrane region" description="Helical" evidence="1">
    <location>
        <begin position="82"/>
        <end position="102"/>
    </location>
</feature>
<organism evidence="3 4">
    <name type="scientific">Deinococcus koreensis</name>
    <dbReference type="NCBI Taxonomy" id="2054903"/>
    <lineage>
        <taxon>Bacteria</taxon>
        <taxon>Thermotogati</taxon>
        <taxon>Deinococcota</taxon>
        <taxon>Deinococci</taxon>
        <taxon>Deinococcales</taxon>
        <taxon>Deinococcaceae</taxon>
        <taxon>Deinococcus</taxon>
    </lineage>
</organism>
<dbReference type="PROSITE" id="PS50887">
    <property type="entry name" value="GGDEF"/>
    <property type="match status" value="1"/>
</dbReference>
<feature type="transmembrane region" description="Helical" evidence="1">
    <location>
        <begin position="109"/>
        <end position="129"/>
    </location>
</feature>
<reference evidence="3 4" key="1">
    <citation type="submission" date="2018-01" db="EMBL/GenBank/DDBJ databases">
        <title>Deinococcus koreensis sp. nov., a radiation-resistant bacterium isolated from river water.</title>
        <authorList>
            <person name="Choi A."/>
        </authorList>
    </citation>
    <scope>NUCLEOTIDE SEQUENCE [LARGE SCALE GENOMIC DNA]</scope>
    <source>
        <strain evidence="3 4">SJW1-2</strain>
    </source>
</reference>
<keyword evidence="1" id="KW-0812">Transmembrane</keyword>
<dbReference type="SMART" id="SM00267">
    <property type="entry name" value="GGDEF"/>
    <property type="match status" value="1"/>
</dbReference>
<protein>
    <recommendedName>
        <fullName evidence="2">GGDEF domain-containing protein</fullName>
    </recommendedName>
</protein>
<sequence length="353" mass="38262">MLTNAAFLLYTVSATVLDPEPLTLRTILNGDHTNRYLGFLISGLGLLATLRWPRAVTLIYGPYLLALLVVSVIEVRNTVQTAIMPFHLALWLSVNMAIVFLVYGARRGLALCGAILGAIALALLSVAPLHDYLLIDWITTLLVMTLSGATSYMLISLIESNMLINERTIAELRSARIDAVTGIYGRAHIEQLMEEQLQVTRVNGEPLSVIMGDIDHFKSINDRFGHQHGDEVLRAFALTLRRCAEPLGGVVGRWGGEEFMVVLPARSAEQARALAEQVCHILGEQRMAEIEVTASFGVSSSASGSRPGTVAGPAFGAVSSSLPRVPEFSASDLVIAADQALYRAKHDGRNCVR</sequence>
<feature type="transmembrane region" description="Helical" evidence="1">
    <location>
        <begin position="57"/>
        <end position="76"/>
    </location>
</feature>
<dbReference type="InterPro" id="IPR029787">
    <property type="entry name" value="Nucleotide_cyclase"/>
</dbReference>
<dbReference type="InterPro" id="IPR000160">
    <property type="entry name" value="GGDEF_dom"/>
</dbReference>
<evidence type="ECO:0000313" key="3">
    <source>
        <dbReference type="EMBL" id="PNY82082.1"/>
    </source>
</evidence>
<dbReference type="CDD" id="cd01949">
    <property type="entry name" value="GGDEF"/>
    <property type="match status" value="1"/>
</dbReference>
<feature type="transmembrane region" description="Helical" evidence="1">
    <location>
        <begin position="135"/>
        <end position="158"/>
    </location>
</feature>
<evidence type="ECO:0000259" key="2">
    <source>
        <dbReference type="PROSITE" id="PS50887"/>
    </source>
</evidence>
<keyword evidence="1" id="KW-0472">Membrane</keyword>
<dbReference type="AlphaFoldDB" id="A0A2K3UZZ1"/>
<keyword evidence="1" id="KW-1133">Transmembrane helix</keyword>
<keyword evidence="4" id="KW-1185">Reference proteome</keyword>
<dbReference type="InterPro" id="IPR050469">
    <property type="entry name" value="Diguanylate_Cyclase"/>
</dbReference>
<dbReference type="SUPFAM" id="SSF55073">
    <property type="entry name" value="Nucleotide cyclase"/>
    <property type="match status" value="1"/>
</dbReference>
<evidence type="ECO:0000256" key="1">
    <source>
        <dbReference type="SAM" id="Phobius"/>
    </source>
</evidence>
<dbReference type="GO" id="GO:0052621">
    <property type="term" value="F:diguanylate cyclase activity"/>
    <property type="evidence" value="ECO:0007669"/>
    <property type="project" value="TreeGrafter"/>
</dbReference>
<dbReference type="GO" id="GO:0005886">
    <property type="term" value="C:plasma membrane"/>
    <property type="evidence" value="ECO:0007669"/>
    <property type="project" value="TreeGrafter"/>
</dbReference>
<dbReference type="NCBIfam" id="TIGR00254">
    <property type="entry name" value="GGDEF"/>
    <property type="match status" value="1"/>
</dbReference>
<dbReference type="EMBL" id="PPPD01000001">
    <property type="protein sequence ID" value="PNY82082.1"/>
    <property type="molecule type" value="Genomic_DNA"/>
</dbReference>
<dbReference type="FunFam" id="3.30.70.270:FF:000001">
    <property type="entry name" value="Diguanylate cyclase domain protein"/>
    <property type="match status" value="1"/>
</dbReference>
<feature type="domain" description="GGDEF" evidence="2">
    <location>
        <begin position="205"/>
        <end position="353"/>
    </location>
</feature>
<dbReference type="Gene3D" id="3.30.70.270">
    <property type="match status" value="1"/>
</dbReference>
<dbReference type="PANTHER" id="PTHR45138">
    <property type="entry name" value="REGULATORY COMPONENTS OF SENSORY TRANSDUCTION SYSTEM"/>
    <property type="match status" value="1"/>
</dbReference>
<dbReference type="Proteomes" id="UP000236379">
    <property type="component" value="Unassembled WGS sequence"/>
</dbReference>
<proteinExistence type="predicted"/>
<dbReference type="InterPro" id="IPR043128">
    <property type="entry name" value="Rev_trsase/Diguanyl_cyclase"/>
</dbReference>
<name>A0A2K3UZZ1_9DEIO</name>
<accession>A0A2K3UZZ1</accession>